<name>A0A0F9GBT7_9ZZZZ</name>
<feature type="region of interest" description="Disordered" evidence="1">
    <location>
        <begin position="128"/>
        <end position="156"/>
    </location>
</feature>
<organism evidence="2">
    <name type="scientific">marine sediment metagenome</name>
    <dbReference type="NCBI Taxonomy" id="412755"/>
    <lineage>
        <taxon>unclassified sequences</taxon>
        <taxon>metagenomes</taxon>
        <taxon>ecological metagenomes</taxon>
    </lineage>
</organism>
<dbReference type="EMBL" id="LAZR01018463">
    <property type="protein sequence ID" value="KKL96319.1"/>
    <property type="molecule type" value="Genomic_DNA"/>
</dbReference>
<proteinExistence type="predicted"/>
<gene>
    <name evidence="2" type="ORF">LCGC14_1845650</name>
</gene>
<evidence type="ECO:0000313" key="2">
    <source>
        <dbReference type="EMBL" id="KKL96319.1"/>
    </source>
</evidence>
<sequence>MSLLGQPTAYVFRLEERRLARRDLADLTDEAIEAFWEKVQGRSTEKDEFGREPCWEWLGPERQGKGLFYFQAEGCRSTAYAHHAAYYVCTGVIPAGQSIRLCTPGTGLKDIHSVLVCVNPTHWKLEDAPLSDFEGQPSNGRRPLPAGNPQTRDPLFTQGDLRNIRAAAERTVLARDVADAVDTKLKPDEEYLVSLAEKIVAALPESLLHSYRIVLPAKGKAVDALPPVDA</sequence>
<dbReference type="AlphaFoldDB" id="A0A0F9GBT7"/>
<reference evidence="2" key="1">
    <citation type="journal article" date="2015" name="Nature">
        <title>Complex archaea that bridge the gap between prokaryotes and eukaryotes.</title>
        <authorList>
            <person name="Spang A."/>
            <person name="Saw J.H."/>
            <person name="Jorgensen S.L."/>
            <person name="Zaremba-Niedzwiedzka K."/>
            <person name="Martijn J."/>
            <person name="Lind A.E."/>
            <person name="van Eijk R."/>
            <person name="Schleper C."/>
            <person name="Guy L."/>
            <person name="Ettema T.J."/>
        </authorList>
    </citation>
    <scope>NUCLEOTIDE SEQUENCE</scope>
</reference>
<comment type="caution">
    <text evidence="2">The sequence shown here is derived from an EMBL/GenBank/DDBJ whole genome shotgun (WGS) entry which is preliminary data.</text>
</comment>
<accession>A0A0F9GBT7</accession>
<evidence type="ECO:0000256" key="1">
    <source>
        <dbReference type="SAM" id="MobiDB-lite"/>
    </source>
</evidence>
<protein>
    <submittedName>
        <fullName evidence="2">Uncharacterized protein</fullName>
    </submittedName>
</protein>